<dbReference type="EMBL" id="HG964446">
    <property type="protein sequence ID" value="CDO90155.1"/>
    <property type="molecule type" value="Genomic_DNA"/>
</dbReference>
<dbReference type="Proteomes" id="UP000028880">
    <property type="component" value="Unassembled WGS sequence"/>
</dbReference>
<dbReference type="GO" id="GO:0016705">
    <property type="term" value="F:oxidoreductase activity, acting on paired donors, with incorporation or reduction of molecular oxygen"/>
    <property type="evidence" value="ECO:0007669"/>
    <property type="project" value="InterPro"/>
</dbReference>
<dbReference type="GO" id="GO:0020037">
    <property type="term" value="F:heme binding"/>
    <property type="evidence" value="ECO:0007669"/>
    <property type="project" value="InterPro"/>
</dbReference>
<reference evidence="9" key="1">
    <citation type="journal article" date="2014" name="Genome Announc.">
        <title>Draft Genome Sequence of Mycobacterium triplex DSM 44626.</title>
        <authorList>
            <person name="Sassi M."/>
            <person name="Croce O."/>
            <person name="Robert C."/>
            <person name="Raoult D."/>
            <person name="Drancourt M."/>
        </authorList>
    </citation>
    <scope>NUCLEOTIDE SEQUENCE [LARGE SCALE GENOMIC DNA]</scope>
    <source>
        <strain evidence="9">DSM 44626</strain>
    </source>
</reference>
<protein>
    <submittedName>
        <fullName evidence="9">Cytochrome P450</fullName>
    </submittedName>
</protein>
<sequence>MTTVQFNPLAPEMAVDPYPAYQDLRENSPVHEIEGLGIYVLSRYADVAEFYKDRRLFMRYSDRETLRYGPEVVDEPFYGYFIQMAHVADAPMHTELRRMFQAAFTPNRVTALRDNIKRIAETLIDKHISDGGMEFISSFAEPFPRIVIGQMIGLPAEDNEMIGKWALELGPAFEFLPMSPETKEIVNDRVVRLMEYFIDLADKRAVEPVDDLFTAMVQAAENSDGKITREAVAANAVLLYIGGHETTGGALGLSLLALHRNPGQLERLLGDPTLVPRAAEELLRFDTSAQGTGRISGEDVVYGDIEIPSGSMILAYIGSANRDAVVYENPNVLDLGRQPGARLLAFGPGPHQCVGHALTRLELEVFLEVLIERFPRHHLATLDPQFRTFPLLRGIVNMELNW</sequence>
<dbReference type="InterPro" id="IPR001128">
    <property type="entry name" value="Cyt_P450"/>
</dbReference>
<dbReference type="Proteomes" id="UP000193710">
    <property type="component" value="Unassembled WGS sequence"/>
</dbReference>
<evidence type="ECO:0000313" key="10">
    <source>
        <dbReference type="EMBL" id="ORX00220.1"/>
    </source>
</evidence>
<proteinExistence type="inferred from homology"/>
<evidence type="ECO:0000256" key="5">
    <source>
        <dbReference type="ARBA" id="ARBA00023002"/>
    </source>
</evidence>
<evidence type="ECO:0000256" key="1">
    <source>
        <dbReference type="ARBA" id="ARBA00001971"/>
    </source>
</evidence>
<name>A0A024K275_9MYCO</name>
<evidence type="ECO:0000256" key="4">
    <source>
        <dbReference type="ARBA" id="ARBA00022723"/>
    </source>
</evidence>
<comment type="cofactor">
    <cofactor evidence="1">
        <name>heme</name>
        <dbReference type="ChEBI" id="CHEBI:30413"/>
    </cofactor>
</comment>
<evidence type="ECO:0000256" key="7">
    <source>
        <dbReference type="ARBA" id="ARBA00023033"/>
    </source>
</evidence>
<keyword evidence="3 8" id="KW-0349">Heme</keyword>
<dbReference type="InterPro" id="IPR017972">
    <property type="entry name" value="Cyt_P450_CS"/>
</dbReference>
<evidence type="ECO:0000313" key="9">
    <source>
        <dbReference type="EMBL" id="CDO90155.1"/>
    </source>
</evidence>
<keyword evidence="4 8" id="KW-0479">Metal-binding</keyword>
<dbReference type="eggNOG" id="COG2124">
    <property type="taxonomic scope" value="Bacteria"/>
</dbReference>
<evidence type="ECO:0000256" key="3">
    <source>
        <dbReference type="ARBA" id="ARBA00022617"/>
    </source>
</evidence>
<dbReference type="PANTHER" id="PTHR46696:SF1">
    <property type="entry name" value="CYTOCHROME P450 YJIB-RELATED"/>
    <property type="match status" value="1"/>
</dbReference>
<evidence type="ECO:0000256" key="6">
    <source>
        <dbReference type="ARBA" id="ARBA00023004"/>
    </source>
</evidence>
<dbReference type="PROSITE" id="PS00086">
    <property type="entry name" value="CYTOCHROME_P450"/>
    <property type="match status" value="1"/>
</dbReference>
<organism evidence="9">
    <name type="scientific">Mycobacterium triplex</name>
    <dbReference type="NCBI Taxonomy" id="47839"/>
    <lineage>
        <taxon>Bacteria</taxon>
        <taxon>Bacillati</taxon>
        <taxon>Actinomycetota</taxon>
        <taxon>Actinomycetes</taxon>
        <taxon>Mycobacteriales</taxon>
        <taxon>Mycobacteriaceae</taxon>
        <taxon>Mycobacterium</taxon>
        <taxon>Mycobacterium simiae complex</taxon>
    </lineage>
</organism>
<evidence type="ECO:0000256" key="8">
    <source>
        <dbReference type="RuleBase" id="RU000461"/>
    </source>
</evidence>
<evidence type="ECO:0000256" key="2">
    <source>
        <dbReference type="ARBA" id="ARBA00010617"/>
    </source>
</evidence>
<dbReference type="GO" id="GO:0004497">
    <property type="term" value="F:monooxygenase activity"/>
    <property type="evidence" value="ECO:0007669"/>
    <property type="project" value="UniProtKB-KW"/>
</dbReference>
<dbReference type="EMBL" id="LQPY01000037">
    <property type="protein sequence ID" value="ORX00220.1"/>
    <property type="molecule type" value="Genomic_DNA"/>
</dbReference>
<dbReference type="Gene3D" id="1.10.630.10">
    <property type="entry name" value="Cytochrome P450"/>
    <property type="match status" value="1"/>
</dbReference>
<dbReference type="SUPFAM" id="SSF48264">
    <property type="entry name" value="Cytochrome P450"/>
    <property type="match status" value="1"/>
</dbReference>
<dbReference type="GO" id="GO:0005506">
    <property type="term" value="F:iron ion binding"/>
    <property type="evidence" value="ECO:0007669"/>
    <property type="project" value="InterPro"/>
</dbReference>
<keyword evidence="5 8" id="KW-0560">Oxidoreductase</keyword>
<reference evidence="10 11" key="3">
    <citation type="submission" date="2016-01" db="EMBL/GenBank/DDBJ databases">
        <title>The new phylogeny of the genus Mycobacterium.</title>
        <authorList>
            <person name="Tarcisio F."/>
            <person name="Conor M."/>
            <person name="Antonella G."/>
            <person name="Elisabetta G."/>
            <person name="Giulia F.S."/>
            <person name="Sara T."/>
            <person name="Anna F."/>
            <person name="Clotilde B."/>
            <person name="Roberto B."/>
            <person name="Veronica D.S."/>
            <person name="Fabio R."/>
            <person name="Monica P."/>
            <person name="Olivier J."/>
            <person name="Enrico T."/>
            <person name="Nicola S."/>
        </authorList>
    </citation>
    <scope>NUCLEOTIDE SEQUENCE [LARGE SCALE GENOMIC DNA]</scope>
    <source>
        <strain evidence="10 11">DSM 44626</strain>
    </source>
</reference>
<reference evidence="9" key="2">
    <citation type="submission" date="2014-04" db="EMBL/GenBank/DDBJ databases">
        <authorList>
            <person name="Urmite Genomes U."/>
        </authorList>
    </citation>
    <scope>NUCLEOTIDE SEQUENCE</scope>
    <source>
        <strain evidence="9">DSM 44626</strain>
    </source>
</reference>
<gene>
    <name evidence="10" type="ORF">AWC29_27060</name>
    <name evidence="9" type="ORF">BN973_04548</name>
</gene>
<dbReference type="HOGENOM" id="CLU_033716_0_2_11"/>
<dbReference type="PRINTS" id="PR00359">
    <property type="entry name" value="BP450"/>
</dbReference>
<dbReference type="Pfam" id="PF00067">
    <property type="entry name" value="p450"/>
    <property type="match status" value="1"/>
</dbReference>
<keyword evidence="11" id="KW-1185">Reference proteome</keyword>
<accession>A0A024K275</accession>
<dbReference type="AlphaFoldDB" id="A0A024K275"/>
<keyword evidence="6 8" id="KW-0408">Iron</keyword>
<dbReference type="STRING" id="47839.BN973_04548"/>
<dbReference type="FunFam" id="1.10.630.10:FF:000018">
    <property type="entry name" value="Cytochrome P450 monooxygenase"/>
    <property type="match status" value="1"/>
</dbReference>
<keyword evidence="7 8" id="KW-0503">Monooxygenase</keyword>
<dbReference type="PANTHER" id="PTHR46696">
    <property type="entry name" value="P450, PUTATIVE (EUROFUNG)-RELATED"/>
    <property type="match status" value="1"/>
</dbReference>
<dbReference type="InterPro" id="IPR036396">
    <property type="entry name" value="Cyt_P450_sf"/>
</dbReference>
<comment type="similarity">
    <text evidence="2 8">Belongs to the cytochrome P450 family.</text>
</comment>
<dbReference type="InterPro" id="IPR002397">
    <property type="entry name" value="Cyt_P450_B"/>
</dbReference>
<evidence type="ECO:0000313" key="11">
    <source>
        <dbReference type="Proteomes" id="UP000193710"/>
    </source>
</evidence>